<feature type="non-terminal residue" evidence="1">
    <location>
        <position position="1"/>
    </location>
</feature>
<reference evidence="1 2" key="1">
    <citation type="submission" date="2021-05" db="EMBL/GenBank/DDBJ databases">
        <title>Genome Assembly of Synthetic Allotetraploid Brassica napus Reveals Homoeologous Exchanges between Subgenomes.</title>
        <authorList>
            <person name="Davis J.T."/>
        </authorList>
    </citation>
    <scope>NUCLEOTIDE SEQUENCE [LARGE SCALE GENOMIC DNA]</scope>
    <source>
        <strain evidence="2">cv. Da-Ae</strain>
        <tissue evidence="1">Seedling</tissue>
    </source>
</reference>
<evidence type="ECO:0000313" key="1">
    <source>
        <dbReference type="EMBL" id="KAH0890416.1"/>
    </source>
</evidence>
<gene>
    <name evidence="1" type="ORF">HID58_052845</name>
</gene>
<evidence type="ECO:0000313" key="2">
    <source>
        <dbReference type="Proteomes" id="UP000824890"/>
    </source>
</evidence>
<comment type="caution">
    <text evidence="1">The sequence shown here is derived from an EMBL/GenBank/DDBJ whole genome shotgun (WGS) entry which is preliminary data.</text>
</comment>
<dbReference type="Proteomes" id="UP000824890">
    <property type="component" value="Unassembled WGS sequence"/>
</dbReference>
<accession>A0ABQ8AD39</accession>
<organism evidence="1 2">
    <name type="scientific">Brassica napus</name>
    <name type="common">Rape</name>
    <dbReference type="NCBI Taxonomy" id="3708"/>
    <lineage>
        <taxon>Eukaryota</taxon>
        <taxon>Viridiplantae</taxon>
        <taxon>Streptophyta</taxon>
        <taxon>Embryophyta</taxon>
        <taxon>Tracheophyta</taxon>
        <taxon>Spermatophyta</taxon>
        <taxon>Magnoliopsida</taxon>
        <taxon>eudicotyledons</taxon>
        <taxon>Gunneridae</taxon>
        <taxon>Pentapetalae</taxon>
        <taxon>rosids</taxon>
        <taxon>malvids</taxon>
        <taxon>Brassicales</taxon>
        <taxon>Brassicaceae</taxon>
        <taxon>Brassiceae</taxon>
        <taxon>Brassica</taxon>
    </lineage>
</organism>
<dbReference type="EMBL" id="JAGKQM010000013">
    <property type="protein sequence ID" value="KAH0890416.1"/>
    <property type="molecule type" value="Genomic_DNA"/>
</dbReference>
<keyword evidence="2" id="KW-1185">Reference proteome</keyword>
<proteinExistence type="predicted"/>
<sequence>ILHNERGETLLHSRRAYVKPDSEIHAALLTLSLLLGADRSLAVARIDLSRSLDSLSCSYSAQIALLRLLVMDSSLAVTRRRSFSRSRSDRSPAVTSLSYNYSAQIALLRLLVTDCSLADLQSLLNRMDSWCLCLVSPTENRASESIARSVTRDNRSQSYVAQNSPLWLTTILQADAMCTL</sequence>
<protein>
    <submittedName>
        <fullName evidence="1">Uncharacterized protein</fullName>
    </submittedName>
</protein>
<name>A0ABQ8AD39_BRANA</name>